<gene>
    <name evidence="2" type="primary">PRT1_3</name>
    <name evidence="2" type="ORF">BG006_002413</name>
</gene>
<keyword evidence="2" id="KW-0396">Initiation factor</keyword>
<dbReference type="AlphaFoldDB" id="A0A9P5SBI7"/>
<dbReference type="GO" id="GO:0004222">
    <property type="term" value="F:metalloendopeptidase activity"/>
    <property type="evidence" value="ECO:0007669"/>
    <property type="project" value="InterPro"/>
</dbReference>
<comment type="caution">
    <text evidence="2">The sequence shown here is derived from an EMBL/GenBank/DDBJ whole genome shotgun (WGS) entry which is preliminary data.</text>
</comment>
<feature type="domain" description="Peptidase M4" evidence="1">
    <location>
        <begin position="70"/>
        <end position="159"/>
    </location>
</feature>
<dbReference type="SUPFAM" id="SSF55486">
    <property type="entry name" value="Metalloproteases ('zincins'), catalytic domain"/>
    <property type="match status" value="1"/>
</dbReference>
<protein>
    <submittedName>
        <fullName evidence="2">Translation initiation factor 3 subunit b</fullName>
    </submittedName>
</protein>
<evidence type="ECO:0000313" key="3">
    <source>
        <dbReference type="Proteomes" id="UP000696485"/>
    </source>
</evidence>
<dbReference type="Proteomes" id="UP000696485">
    <property type="component" value="Unassembled WGS sequence"/>
</dbReference>
<proteinExistence type="predicted"/>
<dbReference type="InterPro" id="IPR013856">
    <property type="entry name" value="Peptidase_M4_domain"/>
</dbReference>
<evidence type="ECO:0000259" key="1">
    <source>
        <dbReference type="Pfam" id="PF01447"/>
    </source>
</evidence>
<organism evidence="2 3">
    <name type="scientific">Podila minutissima</name>
    <dbReference type="NCBI Taxonomy" id="64525"/>
    <lineage>
        <taxon>Eukaryota</taxon>
        <taxon>Fungi</taxon>
        <taxon>Fungi incertae sedis</taxon>
        <taxon>Mucoromycota</taxon>
        <taxon>Mortierellomycotina</taxon>
        <taxon>Mortierellomycetes</taxon>
        <taxon>Mortierellales</taxon>
        <taxon>Mortierellaceae</taxon>
        <taxon>Podila</taxon>
    </lineage>
</organism>
<keyword evidence="3" id="KW-1185">Reference proteome</keyword>
<dbReference type="EMBL" id="JAAAUY010001563">
    <property type="protein sequence ID" value="KAF9322420.1"/>
    <property type="molecule type" value="Genomic_DNA"/>
</dbReference>
<name>A0A9P5SBI7_9FUNG</name>
<sequence>MTCRNCSIIPSYILKDIAVSSNVPQDACDIATKSLAHTAAIHHARTSAQGKDFGSSAALGTSSAAEPTTKPLRRKIYDSHQKGFDDLPGILVFSEDDNAASPQNLDDKSVKNVHEHFQKIFDIYLNVFKRNSYDGKGAMLVLSIHFDGDPNPGYDDAFWLPASDPKRSQWGF</sequence>
<dbReference type="Pfam" id="PF01447">
    <property type="entry name" value="Peptidase_M4"/>
    <property type="match status" value="1"/>
</dbReference>
<evidence type="ECO:0000313" key="2">
    <source>
        <dbReference type="EMBL" id="KAF9322420.1"/>
    </source>
</evidence>
<feature type="non-terminal residue" evidence="2">
    <location>
        <position position="172"/>
    </location>
</feature>
<dbReference type="GO" id="GO:0003743">
    <property type="term" value="F:translation initiation factor activity"/>
    <property type="evidence" value="ECO:0007669"/>
    <property type="project" value="UniProtKB-KW"/>
</dbReference>
<accession>A0A9P5SBI7</accession>
<dbReference type="Gene3D" id="3.10.170.10">
    <property type="match status" value="1"/>
</dbReference>
<keyword evidence="2" id="KW-0648">Protein biosynthesis</keyword>
<reference evidence="2" key="1">
    <citation type="journal article" date="2020" name="Fungal Divers.">
        <title>Resolving the Mortierellaceae phylogeny through synthesis of multi-gene phylogenetics and phylogenomics.</title>
        <authorList>
            <person name="Vandepol N."/>
            <person name="Liber J."/>
            <person name="Desiro A."/>
            <person name="Na H."/>
            <person name="Kennedy M."/>
            <person name="Barry K."/>
            <person name="Grigoriev I.V."/>
            <person name="Miller A.N."/>
            <person name="O'Donnell K."/>
            <person name="Stajich J.E."/>
            <person name="Bonito G."/>
        </authorList>
    </citation>
    <scope>NUCLEOTIDE SEQUENCE</scope>
    <source>
        <strain evidence="2">NVP1</strain>
    </source>
</reference>